<evidence type="ECO:0000256" key="1">
    <source>
        <dbReference type="SAM" id="Phobius"/>
    </source>
</evidence>
<organism evidence="2 3">
    <name type="scientific">Kribbella voronezhensis</name>
    <dbReference type="NCBI Taxonomy" id="2512212"/>
    <lineage>
        <taxon>Bacteria</taxon>
        <taxon>Bacillati</taxon>
        <taxon>Actinomycetota</taxon>
        <taxon>Actinomycetes</taxon>
        <taxon>Propionibacteriales</taxon>
        <taxon>Kribbellaceae</taxon>
        <taxon>Kribbella</taxon>
    </lineage>
</organism>
<reference evidence="2 3" key="1">
    <citation type="submission" date="2019-03" db="EMBL/GenBank/DDBJ databases">
        <title>Genomic Encyclopedia of Type Strains, Phase III (KMG-III): the genomes of soil and plant-associated and newly described type strains.</title>
        <authorList>
            <person name="Whitman W."/>
        </authorList>
    </citation>
    <scope>NUCLEOTIDE SEQUENCE [LARGE SCALE GENOMIC DNA]</scope>
    <source>
        <strain evidence="2 3">VKM Ac-2575</strain>
    </source>
</reference>
<dbReference type="OrthoDB" id="3827187at2"/>
<evidence type="ECO:0000313" key="3">
    <source>
        <dbReference type="Proteomes" id="UP000295151"/>
    </source>
</evidence>
<dbReference type="RefSeq" id="WP_133981350.1">
    <property type="nucleotide sequence ID" value="NZ_SOCE01000001.1"/>
</dbReference>
<accession>A0A4R7TH96</accession>
<proteinExistence type="predicted"/>
<keyword evidence="1" id="KW-1133">Transmembrane helix</keyword>
<sequence length="115" mass="12308">MAMDARRRQGVVFGILAVGIVLALKSSNVQRAVARHRQRTCDGTLPLPLSGYLYCGIGLAVGVLALVLLIRWFRHNPEPLVMTLAITAVAGILFELFTLFAAISEAHPAIPLCGG</sequence>
<keyword evidence="1" id="KW-0812">Transmembrane</keyword>
<protein>
    <submittedName>
        <fullName evidence="2">Uncharacterized protein</fullName>
    </submittedName>
</protein>
<dbReference type="AlphaFoldDB" id="A0A4R7TH96"/>
<gene>
    <name evidence="2" type="ORF">EV138_5245</name>
</gene>
<keyword evidence="3" id="KW-1185">Reference proteome</keyword>
<keyword evidence="1" id="KW-0472">Membrane</keyword>
<name>A0A4R7TH96_9ACTN</name>
<evidence type="ECO:0000313" key="2">
    <source>
        <dbReference type="EMBL" id="TDU91634.1"/>
    </source>
</evidence>
<dbReference type="Proteomes" id="UP000295151">
    <property type="component" value="Unassembled WGS sequence"/>
</dbReference>
<dbReference type="EMBL" id="SOCE01000001">
    <property type="protein sequence ID" value="TDU91634.1"/>
    <property type="molecule type" value="Genomic_DNA"/>
</dbReference>
<feature type="transmembrane region" description="Helical" evidence="1">
    <location>
        <begin position="80"/>
        <end position="103"/>
    </location>
</feature>
<comment type="caution">
    <text evidence="2">The sequence shown here is derived from an EMBL/GenBank/DDBJ whole genome shotgun (WGS) entry which is preliminary data.</text>
</comment>
<feature type="transmembrane region" description="Helical" evidence="1">
    <location>
        <begin position="51"/>
        <end position="73"/>
    </location>
</feature>